<comment type="cofactor">
    <cofactor evidence="4">
        <name>Mg(2+)</name>
        <dbReference type="ChEBI" id="CHEBI:18420"/>
    </cofactor>
    <text evidence="4">Binds 1 Mg(2+) ion per subunit.</text>
</comment>
<evidence type="ECO:0000256" key="4">
    <source>
        <dbReference type="HAMAP-Rule" id="MF_01681"/>
    </source>
</evidence>
<dbReference type="GO" id="GO:0043874">
    <property type="term" value="F:acireductone synthase activity"/>
    <property type="evidence" value="ECO:0007669"/>
    <property type="project" value="UniProtKB-EC"/>
</dbReference>
<keyword evidence="3 4" id="KW-0486">Methionine biosynthesis</keyword>
<dbReference type="EC" id="3.1.3.77" evidence="4"/>
<dbReference type="RefSeq" id="WP_129248964.1">
    <property type="nucleotide sequence ID" value="NZ_JABZEL010000008.1"/>
</dbReference>
<dbReference type="GeneID" id="95780165"/>
<comment type="catalytic activity">
    <reaction evidence="4">
        <text>5-methylsulfanyl-2,3-dioxopentyl phosphate + H2O = 1,2-dihydroxy-5-(methylsulfanyl)pent-1-en-3-one + phosphate</text>
        <dbReference type="Rhea" id="RHEA:21700"/>
        <dbReference type="ChEBI" id="CHEBI:15377"/>
        <dbReference type="ChEBI" id="CHEBI:43474"/>
        <dbReference type="ChEBI" id="CHEBI:49252"/>
        <dbReference type="ChEBI" id="CHEBI:58828"/>
        <dbReference type="EC" id="3.1.3.77"/>
    </reaction>
</comment>
<comment type="function">
    <text evidence="4">Bifunctional enzyme that catalyzes the enolization of 2,3-diketo-5-methylthiopentyl-1-phosphate (DK-MTP-1-P) into the intermediate 2-hydroxy-3-keto-5-methylthiopentenyl-1-phosphate (HK-MTPenyl-1-P), which is then dephosphorylated to form the acireductone 1,2-dihydroxy-3-keto-5-methylthiopentene (DHK-MTPene).</text>
</comment>
<dbReference type="Proteomes" id="UP000289482">
    <property type="component" value="Unassembled WGS sequence"/>
</dbReference>
<evidence type="ECO:0000256" key="3">
    <source>
        <dbReference type="ARBA" id="ARBA00023167"/>
    </source>
</evidence>
<dbReference type="HAMAP" id="MF_01681">
    <property type="entry name" value="Salvage_MtnC"/>
    <property type="match status" value="1"/>
</dbReference>
<comment type="pathway">
    <text evidence="4">Amino-acid biosynthesis; L-methionine biosynthesis via salvage pathway; L-methionine from S-methyl-5-thio-alpha-D-ribose 1-phosphate: step 3/6.</text>
</comment>
<dbReference type="AlphaFoldDB" id="A0A4V1NPK4"/>
<dbReference type="InterPro" id="IPR023214">
    <property type="entry name" value="HAD_sf"/>
</dbReference>
<comment type="similarity">
    <text evidence="4">Belongs to the HAD-like hydrolase superfamily. MasA/MtnC family.</text>
</comment>
<organism evidence="5 6">
    <name type="scientific">Streptomyces sioyaensis</name>
    <dbReference type="NCBI Taxonomy" id="67364"/>
    <lineage>
        <taxon>Bacteria</taxon>
        <taxon>Bacillati</taxon>
        <taxon>Actinomycetota</taxon>
        <taxon>Actinomycetes</taxon>
        <taxon>Kitasatosporales</taxon>
        <taxon>Streptomycetaceae</taxon>
        <taxon>Streptomyces</taxon>
    </lineage>
</organism>
<sequence>MTAAAVVLDVEGTTSATEHVYGVLFPYARARIADWVAEHGHEKETRAILDDVDRIGGRPAGGDDKEAVRALTEWADADRKVAPLKELQGLIWTAGYDSGELSGHVYADTLLALRKWLNGGAQIYIYSSGSVQAQRQLFAHTQFGDLRSRLSGHFDTRTAGGKRSPDSYRAITRSVGVPVRQVLFASDTVAELDAARTAGWRTAWVVRPEEGGPADSARPPATGHPVYRNLLAVAEEAQL</sequence>
<keyword evidence="6" id="KW-1185">Reference proteome</keyword>
<evidence type="ECO:0000313" key="6">
    <source>
        <dbReference type="Proteomes" id="UP000289482"/>
    </source>
</evidence>
<keyword evidence="4" id="KW-0479">Metal-binding</keyword>
<dbReference type="SFLD" id="SFLDG01129">
    <property type="entry name" value="C1.5:_HAD__Beta-PGM__Phosphata"/>
    <property type="match status" value="1"/>
</dbReference>
<keyword evidence="1 4" id="KW-0028">Amino-acid biosynthesis</keyword>
<reference evidence="5 6" key="1">
    <citation type="submission" date="2019-01" db="EMBL/GenBank/DDBJ databases">
        <title>Draft genome sequences of the type strain Streptomyces sioyaensis DSM 40032 and its novel strain, TM32, a thermotolerant antibiotics-producing actinobacterium.</title>
        <authorList>
            <person name="Nakaew N."/>
            <person name="Lumyong S."/>
            <person name="Sloan W.T."/>
            <person name="Sungthong R."/>
        </authorList>
    </citation>
    <scope>NUCLEOTIDE SEQUENCE [LARGE SCALE GENOMIC DNA]</scope>
    <source>
        <strain evidence="5 6">DSM 40032</strain>
    </source>
</reference>
<dbReference type="CDD" id="cd01629">
    <property type="entry name" value="HAD_EP"/>
    <property type="match status" value="1"/>
</dbReference>
<dbReference type="PANTHER" id="PTHR20371:SF1">
    <property type="entry name" value="ENOLASE-PHOSPHATASE E1"/>
    <property type="match status" value="1"/>
</dbReference>
<evidence type="ECO:0000256" key="2">
    <source>
        <dbReference type="ARBA" id="ARBA00022801"/>
    </source>
</evidence>
<comment type="caution">
    <text evidence="5">The sequence shown here is derived from an EMBL/GenBank/DDBJ whole genome shotgun (WGS) entry which is preliminary data.</text>
</comment>
<dbReference type="InterPro" id="IPR023943">
    <property type="entry name" value="Enolase-ppase_E1"/>
</dbReference>
<dbReference type="SFLD" id="SFLDG01133">
    <property type="entry name" value="C1.5.4:_Enolase-phosphatase_Li"/>
    <property type="match status" value="1"/>
</dbReference>
<keyword evidence="2 4" id="KW-0378">Hydrolase</keyword>
<dbReference type="UniPathway" id="UPA00904">
    <property type="reaction ID" value="UER00876"/>
</dbReference>
<dbReference type="InterPro" id="IPR036412">
    <property type="entry name" value="HAD-like_sf"/>
</dbReference>
<dbReference type="PANTHER" id="PTHR20371">
    <property type="entry name" value="ENOLASE-PHOSPHATASE E1"/>
    <property type="match status" value="1"/>
</dbReference>
<dbReference type="Pfam" id="PF00702">
    <property type="entry name" value="Hydrolase"/>
    <property type="match status" value="1"/>
</dbReference>
<dbReference type="Gene3D" id="3.40.50.1000">
    <property type="entry name" value="HAD superfamily/HAD-like"/>
    <property type="match status" value="1"/>
</dbReference>
<dbReference type="SUPFAM" id="SSF56784">
    <property type="entry name" value="HAD-like"/>
    <property type="match status" value="1"/>
</dbReference>
<evidence type="ECO:0000313" key="5">
    <source>
        <dbReference type="EMBL" id="RXS65130.1"/>
    </source>
</evidence>
<dbReference type="EMBL" id="SDIF01000056">
    <property type="protein sequence ID" value="RXS65130.1"/>
    <property type="molecule type" value="Genomic_DNA"/>
</dbReference>
<keyword evidence="4" id="KW-0460">Magnesium</keyword>
<name>A0A4V1NPK4_9ACTN</name>
<proteinExistence type="inferred from homology"/>
<dbReference type="GO" id="GO:0019509">
    <property type="term" value="P:L-methionine salvage from methylthioadenosine"/>
    <property type="evidence" value="ECO:0007669"/>
    <property type="project" value="UniProtKB-UniRule"/>
</dbReference>
<evidence type="ECO:0000256" key="1">
    <source>
        <dbReference type="ARBA" id="ARBA00022605"/>
    </source>
</evidence>
<comment type="subunit">
    <text evidence="4">Monomer.</text>
</comment>
<dbReference type="Gene3D" id="1.10.720.60">
    <property type="match status" value="1"/>
</dbReference>
<dbReference type="SFLD" id="SFLDS00003">
    <property type="entry name" value="Haloacid_Dehalogenase"/>
    <property type="match status" value="1"/>
</dbReference>
<dbReference type="GO" id="GO:0043716">
    <property type="term" value="F:2-hydroxy-3-keto-5-methylthiopentenyl-1-phosphate phosphatase activity"/>
    <property type="evidence" value="ECO:0007669"/>
    <property type="project" value="UniProtKB-UniRule"/>
</dbReference>
<dbReference type="NCBIfam" id="TIGR01691">
    <property type="entry name" value="enolase-ppase"/>
    <property type="match status" value="1"/>
</dbReference>
<gene>
    <name evidence="4 5" type="primary">mtnC</name>
    <name evidence="5" type="ORF">EST54_19785</name>
</gene>
<comment type="pathway">
    <text evidence="4">Amino-acid biosynthesis; L-methionine biosynthesis via salvage pathway; L-methionine from S-methyl-5-thio-alpha-D-ribose 1-phosphate: step 4/6.</text>
</comment>
<dbReference type="GO" id="GO:0000287">
    <property type="term" value="F:magnesium ion binding"/>
    <property type="evidence" value="ECO:0007669"/>
    <property type="project" value="UniProtKB-UniRule"/>
</dbReference>
<protein>
    <recommendedName>
        <fullName evidence="4">Enolase-phosphatase E1</fullName>
        <ecNumber evidence="4">3.1.3.77</ecNumber>
    </recommendedName>
    <alternativeName>
        <fullName evidence="4">2,3-diketo-5-methylthio-1-phosphopentane phosphatase</fullName>
    </alternativeName>
</protein>
<accession>A0A4V1NPK4</accession>
<dbReference type="GO" id="GO:0043715">
    <property type="term" value="F:2,3-diketo-5-methylthiopentyl-1-phosphate enolase activity"/>
    <property type="evidence" value="ECO:0007669"/>
    <property type="project" value="UniProtKB-UniRule"/>
</dbReference>